<evidence type="ECO:0000256" key="1">
    <source>
        <dbReference type="SAM" id="Phobius"/>
    </source>
</evidence>
<evidence type="ECO:0000313" key="2">
    <source>
        <dbReference type="EMBL" id="WMS85575.1"/>
    </source>
</evidence>
<dbReference type="RefSeq" id="WP_309200728.1">
    <property type="nucleotide sequence ID" value="NZ_CP133548.1"/>
</dbReference>
<keyword evidence="3" id="KW-1185">Reference proteome</keyword>
<gene>
    <name evidence="2" type="ORF">Q9312_10155</name>
</gene>
<proteinExistence type="predicted"/>
<reference evidence="2 3" key="1">
    <citation type="submission" date="2023-08" db="EMBL/GenBank/DDBJ databases">
        <title>Pleionea litopenaei sp. nov., isolated from stomach of juvenile Litopenaeus vannamei.</title>
        <authorList>
            <person name="Rho A.M."/>
            <person name="Hwang C.Y."/>
        </authorList>
    </citation>
    <scope>NUCLEOTIDE SEQUENCE [LARGE SCALE GENOMIC DNA]</scope>
    <source>
        <strain evidence="2 3">HL-JVS1</strain>
    </source>
</reference>
<sequence>MMRSWHLLVISMGLLILPQWAWAKQEPLDWKTHGLIALTIAVVISVFLVMRNQRLDSKTAKIMVFGIYFWLIIFAQAILYGVYYGMFR</sequence>
<dbReference type="Proteomes" id="UP001239782">
    <property type="component" value="Chromosome"/>
</dbReference>
<name>A0AA51RQ82_9GAMM</name>
<keyword evidence="1" id="KW-0812">Transmembrane</keyword>
<feature type="transmembrane region" description="Helical" evidence="1">
    <location>
        <begin position="33"/>
        <end position="50"/>
    </location>
</feature>
<keyword evidence="1" id="KW-0472">Membrane</keyword>
<organism evidence="2 3">
    <name type="scientific">Pleionea litopenaei</name>
    <dbReference type="NCBI Taxonomy" id="3070815"/>
    <lineage>
        <taxon>Bacteria</taxon>
        <taxon>Pseudomonadati</taxon>
        <taxon>Pseudomonadota</taxon>
        <taxon>Gammaproteobacteria</taxon>
        <taxon>Oceanospirillales</taxon>
        <taxon>Pleioneaceae</taxon>
        <taxon>Pleionea</taxon>
    </lineage>
</organism>
<accession>A0AA51RQ82</accession>
<dbReference type="EMBL" id="CP133548">
    <property type="protein sequence ID" value="WMS85575.1"/>
    <property type="molecule type" value="Genomic_DNA"/>
</dbReference>
<dbReference type="KEGG" id="plei:Q9312_10155"/>
<evidence type="ECO:0000313" key="3">
    <source>
        <dbReference type="Proteomes" id="UP001239782"/>
    </source>
</evidence>
<dbReference type="AlphaFoldDB" id="A0AA51RQ82"/>
<protein>
    <submittedName>
        <fullName evidence="2">Uncharacterized protein</fullName>
    </submittedName>
</protein>
<keyword evidence="1" id="KW-1133">Transmembrane helix</keyword>
<feature type="transmembrane region" description="Helical" evidence="1">
    <location>
        <begin position="62"/>
        <end position="83"/>
    </location>
</feature>